<keyword evidence="1 4" id="KW-0479">Metal-binding</keyword>
<keyword evidence="7" id="KW-1185">Reference proteome</keyword>
<evidence type="ECO:0000313" key="6">
    <source>
        <dbReference type="EMBL" id="GFH49836.1"/>
    </source>
</evidence>
<evidence type="ECO:0000313" key="7">
    <source>
        <dbReference type="Proteomes" id="UP001054902"/>
    </source>
</evidence>
<proteinExistence type="predicted"/>
<feature type="zinc finger region" description="C3H1-type" evidence="4">
    <location>
        <begin position="2"/>
        <end position="30"/>
    </location>
</feature>
<organism evidence="6 7">
    <name type="scientific">Chaetoceros tenuissimus</name>
    <dbReference type="NCBI Taxonomy" id="426638"/>
    <lineage>
        <taxon>Eukaryota</taxon>
        <taxon>Sar</taxon>
        <taxon>Stramenopiles</taxon>
        <taxon>Ochrophyta</taxon>
        <taxon>Bacillariophyta</taxon>
        <taxon>Coscinodiscophyceae</taxon>
        <taxon>Chaetocerotophycidae</taxon>
        <taxon>Chaetocerotales</taxon>
        <taxon>Chaetocerotaceae</taxon>
        <taxon>Chaetoceros</taxon>
    </lineage>
</organism>
<keyword evidence="3 4" id="KW-0862">Zinc</keyword>
<dbReference type="InterPro" id="IPR036855">
    <property type="entry name" value="Znf_CCCH_sf"/>
</dbReference>
<gene>
    <name evidence="6" type="ORF">CTEN210_06312</name>
</gene>
<dbReference type="InterPro" id="IPR000571">
    <property type="entry name" value="Znf_CCCH"/>
</dbReference>
<dbReference type="SUPFAM" id="SSF90229">
    <property type="entry name" value="CCCH zinc finger"/>
    <property type="match status" value="2"/>
</dbReference>
<comment type="caution">
    <text evidence="6">The sequence shown here is derived from an EMBL/GenBank/DDBJ whole genome shotgun (WGS) entry which is preliminary data.</text>
</comment>
<keyword evidence="2 4" id="KW-0863">Zinc-finger</keyword>
<feature type="domain" description="C3H1-type" evidence="5">
    <location>
        <begin position="2"/>
        <end position="30"/>
    </location>
</feature>
<evidence type="ECO:0000256" key="3">
    <source>
        <dbReference type="ARBA" id="ARBA00022833"/>
    </source>
</evidence>
<dbReference type="GO" id="GO:0008270">
    <property type="term" value="F:zinc ion binding"/>
    <property type="evidence" value="ECO:0007669"/>
    <property type="project" value="UniProtKB-KW"/>
</dbReference>
<dbReference type="SMART" id="SM00356">
    <property type="entry name" value="ZnF_C3H1"/>
    <property type="match status" value="2"/>
</dbReference>
<name>A0AAD3CRG7_9STRA</name>
<sequence>MIVRREMCKAALSGEECPLGSRCTFAHSRKELHLTTILERLDAGIVDDVNVFRSMLCFDQIATGSCPFGSKCNCIHDPRMIAMSSPAWLPKQMKNCDSISTYMWTGITLRSRTW</sequence>
<feature type="zinc finger region" description="C3H1-type" evidence="4">
    <location>
        <begin position="52"/>
        <end position="79"/>
    </location>
</feature>
<evidence type="ECO:0000256" key="2">
    <source>
        <dbReference type="ARBA" id="ARBA00022771"/>
    </source>
</evidence>
<evidence type="ECO:0000259" key="5">
    <source>
        <dbReference type="PROSITE" id="PS50103"/>
    </source>
</evidence>
<dbReference type="AlphaFoldDB" id="A0AAD3CRG7"/>
<dbReference type="Pfam" id="PF00642">
    <property type="entry name" value="zf-CCCH"/>
    <property type="match status" value="1"/>
</dbReference>
<feature type="domain" description="C3H1-type" evidence="5">
    <location>
        <begin position="52"/>
        <end position="79"/>
    </location>
</feature>
<dbReference type="PROSITE" id="PS50103">
    <property type="entry name" value="ZF_C3H1"/>
    <property type="match status" value="2"/>
</dbReference>
<reference evidence="6 7" key="1">
    <citation type="journal article" date="2021" name="Sci. Rep.">
        <title>The genome of the diatom Chaetoceros tenuissimus carries an ancient integrated fragment of an extant virus.</title>
        <authorList>
            <person name="Hongo Y."/>
            <person name="Kimura K."/>
            <person name="Takaki Y."/>
            <person name="Yoshida Y."/>
            <person name="Baba S."/>
            <person name="Kobayashi G."/>
            <person name="Nagasaki K."/>
            <person name="Hano T."/>
            <person name="Tomaru Y."/>
        </authorList>
    </citation>
    <scope>NUCLEOTIDE SEQUENCE [LARGE SCALE GENOMIC DNA]</scope>
    <source>
        <strain evidence="6 7">NIES-3715</strain>
    </source>
</reference>
<accession>A0AAD3CRG7</accession>
<evidence type="ECO:0000256" key="4">
    <source>
        <dbReference type="PROSITE-ProRule" id="PRU00723"/>
    </source>
</evidence>
<dbReference type="Gene3D" id="4.10.1000.10">
    <property type="entry name" value="Zinc finger, CCCH-type"/>
    <property type="match status" value="1"/>
</dbReference>
<dbReference type="Proteomes" id="UP001054902">
    <property type="component" value="Unassembled WGS sequence"/>
</dbReference>
<evidence type="ECO:0000256" key="1">
    <source>
        <dbReference type="ARBA" id="ARBA00022723"/>
    </source>
</evidence>
<dbReference type="EMBL" id="BLLK01000038">
    <property type="protein sequence ID" value="GFH49836.1"/>
    <property type="molecule type" value="Genomic_DNA"/>
</dbReference>
<protein>
    <recommendedName>
        <fullName evidence="5">C3H1-type domain-containing protein</fullName>
    </recommendedName>
</protein>